<name>A0A318Z347_ASPNB</name>
<gene>
    <name evidence="7" type="ORF">BO87DRAFT_461519</name>
</gene>
<dbReference type="InterPro" id="IPR036259">
    <property type="entry name" value="MFS_trans_sf"/>
</dbReference>
<comment type="subcellular location">
    <subcellularLocation>
        <location evidence="1">Membrane</location>
        <topology evidence="1">Multi-pass membrane protein</topology>
    </subcellularLocation>
</comment>
<evidence type="ECO:0000256" key="1">
    <source>
        <dbReference type="ARBA" id="ARBA00004141"/>
    </source>
</evidence>
<feature type="transmembrane region" description="Helical" evidence="6">
    <location>
        <begin position="158"/>
        <end position="180"/>
    </location>
</feature>
<feature type="transmembrane region" description="Helical" evidence="6">
    <location>
        <begin position="186"/>
        <end position="206"/>
    </location>
</feature>
<evidence type="ECO:0000313" key="8">
    <source>
        <dbReference type="Proteomes" id="UP000247647"/>
    </source>
</evidence>
<dbReference type="PANTHER" id="PTHR23507:SF1">
    <property type="entry name" value="FI18259P1-RELATED"/>
    <property type="match status" value="1"/>
</dbReference>
<dbReference type="EMBL" id="KZ821473">
    <property type="protein sequence ID" value="PYH31462.1"/>
    <property type="molecule type" value="Genomic_DNA"/>
</dbReference>
<evidence type="ECO:0000256" key="4">
    <source>
        <dbReference type="ARBA" id="ARBA00023136"/>
    </source>
</evidence>
<evidence type="ECO:0000256" key="5">
    <source>
        <dbReference type="SAM" id="MobiDB-lite"/>
    </source>
</evidence>
<dbReference type="Gene3D" id="1.20.1250.20">
    <property type="entry name" value="MFS general substrate transporter like domains"/>
    <property type="match status" value="1"/>
</dbReference>
<dbReference type="AlphaFoldDB" id="A0A318Z347"/>
<dbReference type="GO" id="GO:0016020">
    <property type="term" value="C:membrane"/>
    <property type="evidence" value="ECO:0007669"/>
    <property type="project" value="UniProtKB-SubCell"/>
</dbReference>
<accession>A0A318Z347</accession>
<keyword evidence="2 6" id="KW-0812">Transmembrane</keyword>
<dbReference type="GO" id="GO:0022857">
    <property type="term" value="F:transmembrane transporter activity"/>
    <property type="evidence" value="ECO:0007669"/>
    <property type="project" value="InterPro"/>
</dbReference>
<proteinExistence type="predicted"/>
<dbReference type="Pfam" id="PF07690">
    <property type="entry name" value="MFS_1"/>
    <property type="match status" value="1"/>
</dbReference>
<dbReference type="SUPFAM" id="SSF103473">
    <property type="entry name" value="MFS general substrate transporter"/>
    <property type="match status" value="1"/>
</dbReference>
<dbReference type="PANTHER" id="PTHR23507">
    <property type="entry name" value="ZGC:174356"/>
    <property type="match status" value="1"/>
</dbReference>
<feature type="transmembrane region" description="Helical" evidence="6">
    <location>
        <begin position="339"/>
        <end position="359"/>
    </location>
</feature>
<keyword evidence="3 6" id="KW-1133">Transmembrane helix</keyword>
<dbReference type="RefSeq" id="XP_025476940.1">
    <property type="nucleotide sequence ID" value="XM_025629094.1"/>
</dbReference>
<dbReference type="InterPro" id="IPR011701">
    <property type="entry name" value="MFS"/>
</dbReference>
<feature type="region of interest" description="Disordered" evidence="5">
    <location>
        <begin position="1"/>
        <end position="22"/>
    </location>
</feature>
<feature type="transmembrane region" description="Helical" evidence="6">
    <location>
        <begin position="402"/>
        <end position="425"/>
    </location>
</feature>
<sequence length="439" mass="48066">MAASEYTPLLEPSKQPKERSSRWRAPQTEVWLEIVTRKFCPVGQDGPECQMDRVQREVALLQDWKDTLEQVPGILFAVPYGVLADRIGRRPVLLLCAVGFTLSDAWTKAVGWFSDQLPLRLIWLGPIAQVLGGGTQVATSMMYVILADLFSDEEQTTAFLYVAATVLVSEILATPLSALLMTKNIWLPYLLSPVFNAAGGLLLFLLPETLPQTPPGQSSSSEQVSQRQNIRGRIRAAVDELGQSIAVIWRHRRVMKLLLLFAVDRFHWTIAQASFLIPVRGFTRLLLLLVILPGISHWLIERRRMSPFTKNTRLALTSSACMGVGCLLIALSSHPAGTVLGLVVYALGSAMHLFARRIITSLVDAHHMGTLYTAIAVMQGIGVLVAGPMMATAYGWGLARGGVWTGAPFLLVSGLYGAAGLAILLGNWEGRQDDLEDGQ</sequence>
<evidence type="ECO:0000313" key="7">
    <source>
        <dbReference type="EMBL" id="PYH31462.1"/>
    </source>
</evidence>
<dbReference type="Proteomes" id="UP000247647">
    <property type="component" value="Unassembled WGS sequence"/>
</dbReference>
<reference evidence="7" key="1">
    <citation type="submission" date="2016-12" db="EMBL/GenBank/DDBJ databases">
        <title>The genomes of Aspergillus section Nigri reveals drivers in fungal speciation.</title>
        <authorList>
            <consortium name="DOE Joint Genome Institute"/>
            <person name="Vesth T.C."/>
            <person name="Nybo J."/>
            <person name="Theobald S."/>
            <person name="Brandl J."/>
            <person name="Frisvad J.C."/>
            <person name="Nielsen K.F."/>
            <person name="Lyhne E.K."/>
            <person name="Kogle M.E."/>
            <person name="Kuo A."/>
            <person name="Riley R."/>
            <person name="Clum A."/>
            <person name="Nolan M."/>
            <person name="Lipzen A."/>
            <person name="Salamov A."/>
            <person name="Henrissat B."/>
            <person name="Wiebenga A."/>
            <person name="De Vries R.P."/>
            <person name="Grigoriev I.V."/>
            <person name="Mortensen U.H."/>
            <person name="Andersen M.R."/>
            <person name="Baker S.E."/>
        </authorList>
    </citation>
    <scope>NUCLEOTIDE SEQUENCE [LARGE SCALE GENOMIC DNA]</scope>
    <source>
        <strain evidence="7">CBS 115656</strain>
    </source>
</reference>
<evidence type="ECO:0000256" key="2">
    <source>
        <dbReference type="ARBA" id="ARBA00022692"/>
    </source>
</evidence>
<dbReference type="GeneID" id="37131550"/>
<organism evidence="7 8">
    <name type="scientific">Aspergillus neoniger (strain CBS 115656)</name>
    <dbReference type="NCBI Taxonomy" id="1448310"/>
    <lineage>
        <taxon>Eukaryota</taxon>
        <taxon>Fungi</taxon>
        <taxon>Dikarya</taxon>
        <taxon>Ascomycota</taxon>
        <taxon>Pezizomycotina</taxon>
        <taxon>Eurotiomycetes</taxon>
        <taxon>Eurotiomycetidae</taxon>
        <taxon>Eurotiales</taxon>
        <taxon>Aspergillaceae</taxon>
        <taxon>Aspergillus</taxon>
        <taxon>Aspergillus subgen. Circumdati</taxon>
    </lineage>
</organism>
<keyword evidence="8" id="KW-1185">Reference proteome</keyword>
<feature type="transmembrane region" description="Helical" evidence="6">
    <location>
        <begin position="371"/>
        <end position="396"/>
    </location>
</feature>
<evidence type="ECO:0000256" key="3">
    <source>
        <dbReference type="ARBA" id="ARBA00022989"/>
    </source>
</evidence>
<feature type="transmembrane region" description="Helical" evidence="6">
    <location>
        <begin position="282"/>
        <end position="300"/>
    </location>
</feature>
<protein>
    <submittedName>
        <fullName evidence="7">Adenylate cyclase</fullName>
    </submittedName>
</protein>
<dbReference type="OrthoDB" id="194139at2759"/>
<keyword evidence="4 6" id="KW-0472">Membrane</keyword>
<evidence type="ECO:0000256" key="6">
    <source>
        <dbReference type="SAM" id="Phobius"/>
    </source>
</evidence>
<feature type="transmembrane region" description="Helical" evidence="6">
    <location>
        <begin position="312"/>
        <end position="333"/>
    </location>
</feature>
<feature type="transmembrane region" description="Helical" evidence="6">
    <location>
        <begin position="121"/>
        <end position="146"/>
    </location>
</feature>